<dbReference type="EMBL" id="JARYMX010000001">
    <property type="protein sequence ID" value="KAJ9565924.1"/>
    <property type="molecule type" value="Genomic_DNA"/>
</dbReference>
<evidence type="ECO:0000313" key="4">
    <source>
        <dbReference type="Proteomes" id="UP001172457"/>
    </source>
</evidence>
<evidence type="ECO:0000256" key="1">
    <source>
        <dbReference type="ARBA" id="ARBA00022801"/>
    </source>
</evidence>
<protein>
    <recommendedName>
        <fullName evidence="2">RNase III domain-containing protein</fullName>
    </recommendedName>
</protein>
<dbReference type="CDD" id="cd00593">
    <property type="entry name" value="RIBOc"/>
    <property type="match status" value="1"/>
</dbReference>
<keyword evidence="1" id="KW-0378">Hydrolase</keyword>
<dbReference type="Pfam" id="PF00636">
    <property type="entry name" value="Ribonuclease_3"/>
    <property type="match status" value="1"/>
</dbReference>
<dbReference type="AlphaFoldDB" id="A0AA38WUM8"/>
<dbReference type="SMART" id="SM00535">
    <property type="entry name" value="RIBOc"/>
    <property type="match status" value="1"/>
</dbReference>
<dbReference type="GO" id="GO:0003723">
    <property type="term" value="F:RNA binding"/>
    <property type="evidence" value="ECO:0007669"/>
    <property type="project" value="TreeGrafter"/>
</dbReference>
<evidence type="ECO:0000259" key="2">
    <source>
        <dbReference type="PROSITE" id="PS50142"/>
    </source>
</evidence>
<proteinExistence type="predicted"/>
<organism evidence="3 4">
    <name type="scientific">Centaurea solstitialis</name>
    <name type="common">yellow star-thistle</name>
    <dbReference type="NCBI Taxonomy" id="347529"/>
    <lineage>
        <taxon>Eukaryota</taxon>
        <taxon>Viridiplantae</taxon>
        <taxon>Streptophyta</taxon>
        <taxon>Embryophyta</taxon>
        <taxon>Tracheophyta</taxon>
        <taxon>Spermatophyta</taxon>
        <taxon>Magnoliopsida</taxon>
        <taxon>eudicotyledons</taxon>
        <taxon>Gunneridae</taxon>
        <taxon>Pentapetalae</taxon>
        <taxon>asterids</taxon>
        <taxon>campanulids</taxon>
        <taxon>Asterales</taxon>
        <taxon>Asteraceae</taxon>
        <taxon>Carduoideae</taxon>
        <taxon>Cardueae</taxon>
        <taxon>Centaureinae</taxon>
        <taxon>Centaurea</taxon>
    </lineage>
</organism>
<dbReference type="PANTHER" id="PTHR14950:SF63">
    <property type="entry name" value="RIBONUCLEASE III-RELATED"/>
    <property type="match status" value="1"/>
</dbReference>
<evidence type="ECO:0000313" key="3">
    <source>
        <dbReference type="EMBL" id="KAJ9565924.1"/>
    </source>
</evidence>
<dbReference type="InterPro" id="IPR000999">
    <property type="entry name" value="RNase_III_dom"/>
</dbReference>
<comment type="caution">
    <text evidence="3">The sequence shown here is derived from an EMBL/GenBank/DDBJ whole genome shotgun (WGS) entry which is preliminary data.</text>
</comment>
<dbReference type="InterPro" id="IPR036389">
    <property type="entry name" value="RNase_III_sf"/>
</dbReference>
<dbReference type="PROSITE" id="PS50142">
    <property type="entry name" value="RNASE_3_2"/>
    <property type="match status" value="1"/>
</dbReference>
<dbReference type="GO" id="GO:0004525">
    <property type="term" value="F:ribonuclease III activity"/>
    <property type="evidence" value="ECO:0007669"/>
    <property type="project" value="InterPro"/>
</dbReference>
<keyword evidence="4" id="KW-1185">Reference proteome</keyword>
<dbReference type="Gene3D" id="1.10.1520.10">
    <property type="entry name" value="Ribonuclease III domain"/>
    <property type="match status" value="1"/>
</dbReference>
<accession>A0AA38WUM8</accession>
<dbReference type="GO" id="GO:0005737">
    <property type="term" value="C:cytoplasm"/>
    <property type="evidence" value="ECO:0007669"/>
    <property type="project" value="TreeGrafter"/>
</dbReference>
<sequence>MMKIACCHHLRVEIKKLAEYTFQNRAFSYQSYTLDESYEMLEYLGDSILHHGFAKLHCHEYQKMTSQEFTDQRSANVLNERLARVALKHGLYNLLLHKEPGLEAHVIFHVQRFNLSILCNNTKGFSDIYLSLSRFKSLRNKSKSIQTSFICSRRRRYLSKLPNHLSMHFLKTQMNLLERLGSKFLRCNMGPVIICADLNSDFYMSLNGCYNRLSLLKTYSFILGLKIKFKTRGNERPYKIRAKYVPQGEGEEWLVECNINDEVYGRWTYQEHRVARNLAAFEAYNTLLAKDGGDSRASNEILLAHIAVQISANSEKLPCHHNFDKICSSTNHIITQQNRKLHRYIKLVREDYNQTITKDLPPKPNENGAMIKTKTTTVPTTATVCKAQIET</sequence>
<feature type="domain" description="RNase III" evidence="2">
    <location>
        <begin position="10"/>
        <end position="132"/>
    </location>
</feature>
<gene>
    <name evidence="3" type="ORF">OSB04_001890</name>
</gene>
<dbReference type="PANTHER" id="PTHR14950">
    <property type="entry name" value="DICER-RELATED"/>
    <property type="match status" value="1"/>
</dbReference>
<reference evidence="3" key="1">
    <citation type="submission" date="2023-03" db="EMBL/GenBank/DDBJ databases">
        <title>Chromosome-scale reference genome and RAD-based genetic map of yellow starthistle (Centaurea solstitialis) reveal putative structural variation and QTLs associated with invader traits.</title>
        <authorList>
            <person name="Reatini B."/>
            <person name="Cang F.A."/>
            <person name="Jiang Q."/>
            <person name="Mckibben M.T.W."/>
            <person name="Barker M.S."/>
            <person name="Rieseberg L.H."/>
            <person name="Dlugosch K.M."/>
        </authorList>
    </citation>
    <scope>NUCLEOTIDE SEQUENCE</scope>
    <source>
        <strain evidence="3">CAN-66</strain>
        <tissue evidence="3">Leaf</tissue>
    </source>
</reference>
<dbReference type="Proteomes" id="UP001172457">
    <property type="component" value="Chromosome 1"/>
</dbReference>
<dbReference type="SUPFAM" id="SSF69065">
    <property type="entry name" value="RNase III domain-like"/>
    <property type="match status" value="1"/>
</dbReference>
<name>A0AA38WUM8_9ASTR</name>
<dbReference type="GO" id="GO:0030422">
    <property type="term" value="P:siRNA processing"/>
    <property type="evidence" value="ECO:0007669"/>
    <property type="project" value="TreeGrafter"/>
</dbReference>
<dbReference type="GO" id="GO:0005634">
    <property type="term" value="C:nucleus"/>
    <property type="evidence" value="ECO:0007669"/>
    <property type="project" value="TreeGrafter"/>
</dbReference>